<dbReference type="Pfam" id="PF00179">
    <property type="entry name" value="UQ_con"/>
    <property type="match status" value="1"/>
</dbReference>
<dbReference type="Proteomes" id="UP000549394">
    <property type="component" value="Unassembled WGS sequence"/>
</dbReference>
<dbReference type="Pfam" id="PF12937">
    <property type="entry name" value="F-box-like"/>
    <property type="match status" value="1"/>
</dbReference>
<dbReference type="SMART" id="SM00256">
    <property type="entry name" value="FBOX"/>
    <property type="match status" value="1"/>
</dbReference>
<dbReference type="PROSITE" id="PS50181">
    <property type="entry name" value="FBOX"/>
    <property type="match status" value="1"/>
</dbReference>
<feature type="region of interest" description="Disordered" evidence="1">
    <location>
        <begin position="1"/>
        <end position="30"/>
    </location>
</feature>
<evidence type="ECO:0000313" key="5">
    <source>
        <dbReference type="Proteomes" id="UP000549394"/>
    </source>
</evidence>
<dbReference type="SUPFAM" id="SSF81383">
    <property type="entry name" value="F-box domain"/>
    <property type="match status" value="1"/>
</dbReference>
<reference evidence="4 5" key="1">
    <citation type="submission" date="2020-08" db="EMBL/GenBank/DDBJ databases">
        <authorList>
            <person name="Hejnol A."/>
        </authorList>
    </citation>
    <scope>NUCLEOTIDE SEQUENCE [LARGE SCALE GENOMIC DNA]</scope>
</reference>
<dbReference type="InterPro" id="IPR036047">
    <property type="entry name" value="F-box-like_dom_sf"/>
</dbReference>
<evidence type="ECO:0000256" key="1">
    <source>
        <dbReference type="SAM" id="MobiDB-lite"/>
    </source>
</evidence>
<dbReference type="InterPro" id="IPR001810">
    <property type="entry name" value="F-box_dom"/>
</dbReference>
<dbReference type="OrthoDB" id="9973183at2759"/>
<keyword evidence="5" id="KW-1185">Reference proteome</keyword>
<dbReference type="PANTHER" id="PTHR24067">
    <property type="entry name" value="UBIQUITIN-CONJUGATING ENZYME E2"/>
    <property type="match status" value="1"/>
</dbReference>
<dbReference type="InterPro" id="IPR016135">
    <property type="entry name" value="UBQ-conjugating_enzyme/RWD"/>
</dbReference>
<proteinExistence type="predicted"/>
<dbReference type="Gene3D" id="1.20.1280.50">
    <property type="match status" value="1"/>
</dbReference>
<accession>A0A7I8VT10</accession>
<gene>
    <name evidence="4" type="ORF">DGYR_LOCUS7643</name>
</gene>
<name>A0A7I8VT10_9ANNE</name>
<evidence type="ECO:0000313" key="4">
    <source>
        <dbReference type="EMBL" id="CAD5119393.1"/>
    </source>
</evidence>
<dbReference type="EMBL" id="CAJFCJ010000010">
    <property type="protein sequence ID" value="CAD5119393.1"/>
    <property type="molecule type" value="Genomic_DNA"/>
</dbReference>
<feature type="domain" description="F-box" evidence="3">
    <location>
        <begin position="93"/>
        <end position="144"/>
    </location>
</feature>
<dbReference type="SUPFAM" id="SSF54495">
    <property type="entry name" value="UBC-like"/>
    <property type="match status" value="1"/>
</dbReference>
<comment type="caution">
    <text evidence="4">The sequence shown here is derived from an EMBL/GenBank/DDBJ whole genome shotgun (WGS) entry which is preliminary data.</text>
</comment>
<evidence type="ECO:0000259" key="2">
    <source>
        <dbReference type="PROSITE" id="PS50127"/>
    </source>
</evidence>
<dbReference type="AlphaFoldDB" id="A0A7I8VT10"/>
<dbReference type="InterPro" id="IPR050113">
    <property type="entry name" value="Ub_conjugating_enzyme"/>
</dbReference>
<evidence type="ECO:0000259" key="3">
    <source>
        <dbReference type="PROSITE" id="PS50181"/>
    </source>
</evidence>
<feature type="compositionally biased region" description="Basic and acidic residues" evidence="1">
    <location>
        <begin position="16"/>
        <end position="30"/>
    </location>
</feature>
<dbReference type="PROSITE" id="PS50127">
    <property type="entry name" value="UBC_2"/>
    <property type="match status" value="1"/>
</dbReference>
<dbReference type="Gene3D" id="3.10.110.10">
    <property type="entry name" value="Ubiquitin Conjugating Enzyme"/>
    <property type="match status" value="1"/>
</dbReference>
<dbReference type="CDD" id="cd09917">
    <property type="entry name" value="F-box_SF"/>
    <property type="match status" value="1"/>
</dbReference>
<dbReference type="InterPro" id="IPR000608">
    <property type="entry name" value="UBC"/>
</dbReference>
<sequence>MSEEMKPCDISNIDNTLKKSDSGDSGNEEPKAAEDFYTAKLESAALNGSAEVLYDCEYAEAKRDLHFVQTPLQARCDHLSRYSTYHKWNANKDNLISYLPNEVLSKILKFVNSDAVSLLRARSTCSLWQTVIDRITPETYWQAAVRSYWPIFCAAYKISDWKIMFSCLLKSSTCVLCLKEMRVRRKESTDKKQLMWRSKRLMTERKMLDEEPPEGIRAVPLDENMCHWQATINGPDGSVYEGGVFYLHLKVGFE</sequence>
<organism evidence="4 5">
    <name type="scientific">Dimorphilus gyrociliatus</name>
    <dbReference type="NCBI Taxonomy" id="2664684"/>
    <lineage>
        <taxon>Eukaryota</taxon>
        <taxon>Metazoa</taxon>
        <taxon>Spiralia</taxon>
        <taxon>Lophotrochozoa</taxon>
        <taxon>Annelida</taxon>
        <taxon>Polychaeta</taxon>
        <taxon>Polychaeta incertae sedis</taxon>
        <taxon>Dinophilidae</taxon>
        <taxon>Dimorphilus</taxon>
    </lineage>
</organism>
<feature type="domain" description="UBC core" evidence="2">
    <location>
        <begin position="196"/>
        <end position="254"/>
    </location>
</feature>
<protein>
    <submittedName>
        <fullName evidence="4">DgyrCDS8007</fullName>
    </submittedName>
</protein>